<protein>
    <submittedName>
        <fullName evidence="1">Uncharacterized protein</fullName>
    </submittedName>
</protein>
<dbReference type="STRING" id="7168.A0A182N0N2"/>
<dbReference type="GO" id="GO:0004526">
    <property type="term" value="F:ribonuclease P activity"/>
    <property type="evidence" value="ECO:0007669"/>
    <property type="project" value="TreeGrafter"/>
</dbReference>
<keyword evidence="2" id="KW-1185">Reference proteome</keyword>
<evidence type="ECO:0000313" key="1">
    <source>
        <dbReference type="EnsemblMetazoa" id="ADIR001187-PA"/>
    </source>
</evidence>
<dbReference type="GO" id="GO:0001682">
    <property type="term" value="P:tRNA 5'-leader removal"/>
    <property type="evidence" value="ECO:0007669"/>
    <property type="project" value="InterPro"/>
</dbReference>
<sequence>MLCPELWNFPTPAYTTARIDSTAGWTNVKRTAEIRREIGAQPLNRTVSIVIPANEPQCLSALEEDLAVGSCTLYRVRQLPVVQLLAKPFVEAFVKRVSLNASLETSDSASITADGILTMSLLRESYERLEGAVSSSARSRKGDKHVVRLDLKSPDVRDQITNAPLAFDMLLRWIPPGNEGGTFDADVNACVSACSIEKYLHTRCQQVELVPDGCQKVIRHDESIPLLPPAPNGGDGDDDDRVYCTRDELLEYVGLLVLDCNTDETEYVNSYAVEGCQRPTETLSILHRRGLITADEIERCIGRLVELVTEQAGSSALPWMALHVQGFPNVPLLVPGRQRECGVYWNHDSAYTAIITGEGRVHWSKVFGRRT</sequence>
<dbReference type="GO" id="GO:0000172">
    <property type="term" value="C:ribonuclease MRP complex"/>
    <property type="evidence" value="ECO:0007669"/>
    <property type="project" value="TreeGrafter"/>
</dbReference>
<accession>A0A182N0N2</accession>
<dbReference type="Pfam" id="PF08584">
    <property type="entry name" value="Ribonuc_P_40"/>
    <property type="match status" value="1"/>
</dbReference>
<dbReference type="PANTHER" id="PTHR15396:SF1">
    <property type="entry name" value="RIBONUCLEASE P PROTEIN SUBUNIT P40"/>
    <property type="match status" value="1"/>
</dbReference>
<dbReference type="InterPro" id="IPR013893">
    <property type="entry name" value="RNase_P_Rpp40"/>
</dbReference>
<dbReference type="GO" id="GO:0030681">
    <property type="term" value="C:multimeric ribonuclease P complex"/>
    <property type="evidence" value="ECO:0007669"/>
    <property type="project" value="TreeGrafter"/>
</dbReference>
<dbReference type="VEuPathDB" id="VectorBase:ADIR001187"/>
<dbReference type="GO" id="GO:0000171">
    <property type="term" value="F:ribonuclease MRP activity"/>
    <property type="evidence" value="ECO:0007669"/>
    <property type="project" value="TreeGrafter"/>
</dbReference>
<proteinExistence type="predicted"/>
<dbReference type="PANTHER" id="PTHR15396">
    <property type="entry name" value="RIBONUCLEASE P PROTEIN SUBUNIT P40"/>
    <property type="match status" value="1"/>
</dbReference>
<dbReference type="GO" id="GO:0000447">
    <property type="term" value="P:endonucleolytic cleavage in ITS1 to separate SSU-rRNA from 5.8S rRNA and LSU-rRNA from tricistronic rRNA transcript (SSU-rRNA, 5.8S rRNA, LSU-rRNA)"/>
    <property type="evidence" value="ECO:0007669"/>
    <property type="project" value="TreeGrafter"/>
</dbReference>
<reference evidence="2" key="1">
    <citation type="submission" date="2013-03" db="EMBL/GenBank/DDBJ databases">
        <title>The Genome Sequence of Anopheles dirus WRAIR2.</title>
        <authorList>
            <consortium name="The Broad Institute Genomics Platform"/>
            <person name="Neafsey D.E."/>
            <person name="Walton C."/>
            <person name="Walker B."/>
            <person name="Young S.K."/>
            <person name="Zeng Q."/>
            <person name="Gargeya S."/>
            <person name="Fitzgerald M."/>
            <person name="Haas B."/>
            <person name="Abouelleil A."/>
            <person name="Allen A.W."/>
            <person name="Alvarado L."/>
            <person name="Arachchi H.M."/>
            <person name="Berlin A.M."/>
            <person name="Chapman S.B."/>
            <person name="Gainer-Dewar J."/>
            <person name="Goldberg J."/>
            <person name="Griggs A."/>
            <person name="Gujja S."/>
            <person name="Hansen M."/>
            <person name="Howarth C."/>
            <person name="Imamovic A."/>
            <person name="Ireland A."/>
            <person name="Larimer J."/>
            <person name="McCowan C."/>
            <person name="Murphy C."/>
            <person name="Pearson M."/>
            <person name="Poon T.W."/>
            <person name="Priest M."/>
            <person name="Roberts A."/>
            <person name="Saif S."/>
            <person name="Shea T."/>
            <person name="Sisk P."/>
            <person name="Sykes S."/>
            <person name="Wortman J."/>
            <person name="Nusbaum C."/>
            <person name="Birren B."/>
        </authorList>
    </citation>
    <scope>NUCLEOTIDE SEQUENCE [LARGE SCALE GENOMIC DNA]</scope>
    <source>
        <strain evidence="2">WRAIR2</strain>
    </source>
</reference>
<evidence type="ECO:0000313" key="2">
    <source>
        <dbReference type="Proteomes" id="UP000075884"/>
    </source>
</evidence>
<reference evidence="1" key="2">
    <citation type="submission" date="2020-05" db="UniProtKB">
        <authorList>
            <consortium name="EnsemblMetazoa"/>
        </authorList>
    </citation>
    <scope>IDENTIFICATION</scope>
    <source>
        <strain evidence="1">WRAIR2</strain>
    </source>
</reference>
<organism evidence="1 2">
    <name type="scientific">Anopheles dirus</name>
    <dbReference type="NCBI Taxonomy" id="7168"/>
    <lineage>
        <taxon>Eukaryota</taxon>
        <taxon>Metazoa</taxon>
        <taxon>Ecdysozoa</taxon>
        <taxon>Arthropoda</taxon>
        <taxon>Hexapoda</taxon>
        <taxon>Insecta</taxon>
        <taxon>Pterygota</taxon>
        <taxon>Neoptera</taxon>
        <taxon>Endopterygota</taxon>
        <taxon>Diptera</taxon>
        <taxon>Nematocera</taxon>
        <taxon>Culicoidea</taxon>
        <taxon>Culicidae</taxon>
        <taxon>Anophelinae</taxon>
        <taxon>Anopheles</taxon>
    </lineage>
</organism>
<dbReference type="EnsemblMetazoa" id="ADIR001187-RA">
    <property type="protein sequence ID" value="ADIR001187-PA"/>
    <property type="gene ID" value="ADIR001187"/>
</dbReference>
<name>A0A182N0N2_9DIPT</name>
<dbReference type="Proteomes" id="UP000075884">
    <property type="component" value="Unassembled WGS sequence"/>
</dbReference>
<dbReference type="AlphaFoldDB" id="A0A182N0N2"/>